<organism evidence="14 15">
    <name type="scientific">Tulasnella calospora MUT 4182</name>
    <dbReference type="NCBI Taxonomy" id="1051891"/>
    <lineage>
        <taxon>Eukaryota</taxon>
        <taxon>Fungi</taxon>
        <taxon>Dikarya</taxon>
        <taxon>Basidiomycota</taxon>
        <taxon>Agaricomycotina</taxon>
        <taxon>Agaricomycetes</taxon>
        <taxon>Cantharellales</taxon>
        <taxon>Tulasnellaceae</taxon>
        <taxon>Tulasnella</taxon>
    </lineage>
</organism>
<dbReference type="OrthoDB" id="2125469at2759"/>
<dbReference type="SUPFAM" id="SSF88713">
    <property type="entry name" value="Glycoside hydrolase/deacetylase"/>
    <property type="match status" value="1"/>
</dbReference>
<feature type="signal peptide" evidence="12">
    <location>
        <begin position="1"/>
        <end position="19"/>
    </location>
</feature>
<keyword evidence="7" id="KW-0378">Hydrolase</keyword>
<dbReference type="GO" id="GO:0098552">
    <property type="term" value="C:side of membrane"/>
    <property type="evidence" value="ECO:0007669"/>
    <property type="project" value="UniProtKB-KW"/>
</dbReference>
<keyword evidence="5" id="KW-0479">Metal-binding</keyword>
<keyword evidence="3" id="KW-1003">Cell membrane</keyword>
<dbReference type="PANTHER" id="PTHR46471">
    <property type="entry name" value="CHITIN DEACETYLASE"/>
    <property type="match status" value="1"/>
</dbReference>
<evidence type="ECO:0000259" key="13">
    <source>
        <dbReference type="PROSITE" id="PS51677"/>
    </source>
</evidence>
<proteinExistence type="predicted"/>
<evidence type="ECO:0000256" key="12">
    <source>
        <dbReference type="SAM" id="SignalP"/>
    </source>
</evidence>
<dbReference type="GO" id="GO:0005975">
    <property type="term" value="P:carbohydrate metabolic process"/>
    <property type="evidence" value="ECO:0007669"/>
    <property type="project" value="InterPro"/>
</dbReference>
<evidence type="ECO:0000256" key="7">
    <source>
        <dbReference type="ARBA" id="ARBA00022801"/>
    </source>
</evidence>
<reference evidence="15" key="2">
    <citation type="submission" date="2015-01" db="EMBL/GenBank/DDBJ databases">
        <title>Evolutionary Origins and Diversification of the Mycorrhizal Mutualists.</title>
        <authorList>
            <consortium name="DOE Joint Genome Institute"/>
            <consortium name="Mycorrhizal Genomics Consortium"/>
            <person name="Kohler A."/>
            <person name="Kuo A."/>
            <person name="Nagy L.G."/>
            <person name="Floudas D."/>
            <person name="Copeland A."/>
            <person name="Barry K.W."/>
            <person name="Cichocki N."/>
            <person name="Veneault-Fourrey C."/>
            <person name="LaButti K."/>
            <person name="Lindquist E.A."/>
            <person name="Lipzen A."/>
            <person name="Lundell T."/>
            <person name="Morin E."/>
            <person name="Murat C."/>
            <person name="Riley R."/>
            <person name="Ohm R."/>
            <person name="Sun H."/>
            <person name="Tunlid A."/>
            <person name="Henrissat B."/>
            <person name="Grigoriev I.V."/>
            <person name="Hibbett D.S."/>
            <person name="Martin F."/>
        </authorList>
    </citation>
    <scope>NUCLEOTIDE SEQUENCE [LARGE SCALE GENOMIC DNA]</scope>
    <source>
        <strain evidence="15">MUT 4182</strain>
    </source>
</reference>
<dbReference type="GO" id="GO:0005886">
    <property type="term" value="C:plasma membrane"/>
    <property type="evidence" value="ECO:0007669"/>
    <property type="project" value="UniProtKB-SubCell"/>
</dbReference>
<feature type="chain" id="PRO_5002179686" evidence="12">
    <location>
        <begin position="20"/>
        <end position="264"/>
    </location>
</feature>
<dbReference type="GO" id="GO:0071555">
    <property type="term" value="P:cell wall organization"/>
    <property type="evidence" value="ECO:0007669"/>
    <property type="project" value="UniProtKB-KW"/>
</dbReference>
<evidence type="ECO:0000256" key="3">
    <source>
        <dbReference type="ARBA" id="ARBA00022475"/>
    </source>
</evidence>
<keyword evidence="6 12" id="KW-0732">Signal</keyword>
<dbReference type="HOGENOM" id="CLU_021264_11_2_1"/>
<dbReference type="CDD" id="cd10951">
    <property type="entry name" value="CE4_ClCDA_like"/>
    <property type="match status" value="1"/>
</dbReference>
<dbReference type="Pfam" id="PF01522">
    <property type="entry name" value="Polysacc_deac_1"/>
    <property type="match status" value="1"/>
</dbReference>
<keyword evidence="10" id="KW-0449">Lipoprotein</keyword>
<evidence type="ECO:0000256" key="9">
    <source>
        <dbReference type="ARBA" id="ARBA00023277"/>
    </source>
</evidence>
<keyword evidence="4" id="KW-0325">Glycoprotein</keyword>
<dbReference type="InterPro" id="IPR011330">
    <property type="entry name" value="Glyco_hydro/deAcase_b/a-brl"/>
</dbReference>
<evidence type="ECO:0000256" key="6">
    <source>
        <dbReference type="ARBA" id="ARBA00022729"/>
    </source>
</evidence>
<evidence type="ECO:0000256" key="8">
    <source>
        <dbReference type="ARBA" id="ARBA00023136"/>
    </source>
</evidence>
<name>A0A0C3LQE3_9AGAM</name>
<dbReference type="EMBL" id="KN823079">
    <property type="protein sequence ID" value="KIO23652.1"/>
    <property type="molecule type" value="Genomic_DNA"/>
</dbReference>
<sequence>MFTTSRILAVSLLATLASALPTTLPKLSKDQALKMVRQATGGAVYTSCSVPNTVAITFDDGPYTYNTDIVNTLGQYNAKATFFVNGNNYQCIYTPENEQRLKTAFAADHQIASHTWAHLDWTTLSNDQLLSEMTRTDDALTKILGVKPAFVRPPYGSYNAGSQEVAASNGQSIVIWDFDSGDSVGESEQQSETDYQNIANQQPSSILTLNHETYETTAHEVLPFALNALQAKGYQFVTVAECLGGMAPYLEQGEPQARDDSWTC</sequence>
<dbReference type="PANTHER" id="PTHR46471:SF2">
    <property type="entry name" value="CHITIN DEACETYLASE-RELATED"/>
    <property type="match status" value="1"/>
</dbReference>
<evidence type="ECO:0000256" key="2">
    <source>
        <dbReference type="ARBA" id="ARBA00004609"/>
    </source>
</evidence>
<evidence type="ECO:0000256" key="4">
    <source>
        <dbReference type="ARBA" id="ARBA00022622"/>
    </source>
</evidence>
<evidence type="ECO:0000256" key="11">
    <source>
        <dbReference type="ARBA" id="ARBA00023316"/>
    </source>
</evidence>
<dbReference type="GO" id="GO:0046872">
    <property type="term" value="F:metal ion binding"/>
    <property type="evidence" value="ECO:0007669"/>
    <property type="project" value="UniProtKB-KW"/>
</dbReference>
<feature type="domain" description="NodB homology" evidence="13">
    <location>
        <begin position="52"/>
        <end position="237"/>
    </location>
</feature>
<comment type="subcellular location">
    <subcellularLocation>
        <location evidence="2">Cell membrane</location>
        <topology evidence="2">Lipid-anchor</topology>
        <topology evidence="2">GPI-anchor</topology>
    </subcellularLocation>
</comment>
<dbReference type="InterPro" id="IPR002509">
    <property type="entry name" value="NODB_dom"/>
</dbReference>
<evidence type="ECO:0000256" key="5">
    <source>
        <dbReference type="ARBA" id="ARBA00022723"/>
    </source>
</evidence>
<keyword evidence="11" id="KW-0961">Cell wall biogenesis/degradation</keyword>
<evidence type="ECO:0000313" key="14">
    <source>
        <dbReference type="EMBL" id="KIO23652.1"/>
    </source>
</evidence>
<accession>A0A0C3LQE3</accession>
<protein>
    <submittedName>
        <fullName evidence="14">Carbohydrate esterase family 4 protein</fullName>
    </submittedName>
</protein>
<dbReference type="GO" id="GO:0016810">
    <property type="term" value="F:hydrolase activity, acting on carbon-nitrogen (but not peptide) bonds"/>
    <property type="evidence" value="ECO:0007669"/>
    <property type="project" value="InterPro"/>
</dbReference>
<dbReference type="Proteomes" id="UP000054248">
    <property type="component" value="Unassembled WGS sequence"/>
</dbReference>
<keyword evidence="15" id="KW-1185">Reference proteome</keyword>
<evidence type="ECO:0000313" key="15">
    <source>
        <dbReference type="Proteomes" id="UP000054248"/>
    </source>
</evidence>
<comment type="cofactor">
    <cofactor evidence="1">
        <name>Co(2+)</name>
        <dbReference type="ChEBI" id="CHEBI:48828"/>
    </cofactor>
</comment>
<keyword evidence="9" id="KW-0119">Carbohydrate metabolism</keyword>
<evidence type="ECO:0000256" key="1">
    <source>
        <dbReference type="ARBA" id="ARBA00001941"/>
    </source>
</evidence>
<keyword evidence="4" id="KW-0336">GPI-anchor</keyword>
<dbReference type="Gene3D" id="3.20.20.370">
    <property type="entry name" value="Glycoside hydrolase/deacetylase"/>
    <property type="match status" value="1"/>
</dbReference>
<dbReference type="PROSITE" id="PS51677">
    <property type="entry name" value="NODB"/>
    <property type="match status" value="1"/>
</dbReference>
<dbReference type="STRING" id="1051891.A0A0C3LQE3"/>
<dbReference type="AlphaFoldDB" id="A0A0C3LQE3"/>
<keyword evidence="8" id="KW-0472">Membrane</keyword>
<evidence type="ECO:0000256" key="10">
    <source>
        <dbReference type="ARBA" id="ARBA00023288"/>
    </source>
</evidence>
<reference evidence="14 15" key="1">
    <citation type="submission" date="2014-04" db="EMBL/GenBank/DDBJ databases">
        <authorList>
            <consortium name="DOE Joint Genome Institute"/>
            <person name="Kuo A."/>
            <person name="Girlanda M."/>
            <person name="Perotto S."/>
            <person name="Kohler A."/>
            <person name="Nagy L.G."/>
            <person name="Floudas D."/>
            <person name="Copeland A."/>
            <person name="Barry K.W."/>
            <person name="Cichocki N."/>
            <person name="Veneault-Fourrey C."/>
            <person name="LaButti K."/>
            <person name="Lindquist E.A."/>
            <person name="Lipzen A."/>
            <person name="Lundell T."/>
            <person name="Morin E."/>
            <person name="Murat C."/>
            <person name="Sun H."/>
            <person name="Tunlid A."/>
            <person name="Henrissat B."/>
            <person name="Grigoriev I.V."/>
            <person name="Hibbett D.S."/>
            <person name="Martin F."/>
            <person name="Nordberg H.P."/>
            <person name="Cantor M.N."/>
            <person name="Hua S.X."/>
        </authorList>
    </citation>
    <scope>NUCLEOTIDE SEQUENCE [LARGE SCALE GENOMIC DNA]</scope>
    <source>
        <strain evidence="14 15">MUT 4182</strain>
    </source>
</reference>
<gene>
    <name evidence="14" type="ORF">M407DRAFT_26855</name>
</gene>